<comment type="caution">
    <text evidence="1">The sequence shown here is derived from an EMBL/GenBank/DDBJ whole genome shotgun (WGS) entry which is preliminary data.</text>
</comment>
<dbReference type="SUPFAM" id="SSF52540">
    <property type="entry name" value="P-loop containing nucleoside triphosphate hydrolases"/>
    <property type="match status" value="1"/>
</dbReference>
<proteinExistence type="predicted"/>
<reference evidence="1 2" key="1">
    <citation type="submission" date="2018-10" db="EMBL/GenBank/DDBJ databases">
        <title>Rhodobacter sp . BO-81.</title>
        <authorList>
            <person name="Im W.T."/>
        </authorList>
    </citation>
    <scope>NUCLEOTIDE SEQUENCE [LARGE SCALE GENOMIC DNA]</scope>
    <source>
        <strain evidence="1 2">BO-81</strain>
    </source>
</reference>
<dbReference type="InterPro" id="IPR005331">
    <property type="entry name" value="Sulfotransferase"/>
</dbReference>
<dbReference type="GO" id="GO:0008146">
    <property type="term" value="F:sulfotransferase activity"/>
    <property type="evidence" value="ECO:0007669"/>
    <property type="project" value="InterPro"/>
</dbReference>
<dbReference type="GO" id="GO:0016020">
    <property type="term" value="C:membrane"/>
    <property type="evidence" value="ECO:0007669"/>
    <property type="project" value="InterPro"/>
</dbReference>
<gene>
    <name evidence="1" type="ORF">DYS74_02530</name>
</gene>
<evidence type="ECO:0008006" key="3">
    <source>
        <dbReference type="Google" id="ProtNLM"/>
    </source>
</evidence>
<accession>A0A421BVH5</accession>
<protein>
    <recommendedName>
        <fullName evidence="3">Sulfotransferase family protein</fullName>
    </recommendedName>
</protein>
<keyword evidence="2" id="KW-1185">Reference proteome</keyword>
<dbReference type="EMBL" id="RCHI01000002">
    <property type="protein sequence ID" value="RLL72306.1"/>
    <property type="molecule type" value="Genomic_DNA"/>
</dbReference>
<dbReference type="Proteomes" id="UP000279673">
    <property type="component" value="Unassembled WGS sequence"/>
</dbReference>
<dbReference type="RefSeq" id="WP_121530606.1">
    <property type="nucleotide sequence ID" value="NZ_RCHI01000002.1"/>
</dbReference>
<evidence type="ECO:0000313" key="1">
    <source>
        <dbReference type="EMBL" id="RLL72306.1"/>
    </source>
</evidence>
<sequence>MPFNLLVIRYEPARLTMVVIPKCGSTTLISTFLILAGLGDKAKAPRQFRRSEGSTALMAAHGLTMEAMPLPALIALHETHPEDRLVTVMRDPAQRFLSGYFSKINRFAKRYAKSVYLWGKLCQAFEGPRAWGDVNRGNRHMLAHISFERFLRGFEEHGTEWDSHFASQARMIGLGRLRYDRIFALERLDSELIPALADFGVPAEALARLEALPRMNRTSRAGDGREALLTPEIRARIAKLYTDDHVALGGAA</sequence>
<evidence type="ECO:0000313" key="2">
    <source>
        <dbReference type="Proteomes" id="UP000279673"/>
    </source>
</evidence>
<dbReference type="AlphaFoldDB" id="A0A421BVH5"/>
<name>A0A421BVH5_9RHOB</name>
<dbReference type="InterPro" id="IPR027417">
    <property type="entry name" value="P-loop_NTPase"/>
</dbReference>
<dbReference type="Pfam" id="PF03567">
    <property type="entry name" value="Sulfotransfer_2"/>
    <property type="match status" value="1"/>
</dbReference>
<organism evidence="1 2">
    <name type="scientific">Paenirhodobacter hankyongi</name>
    <dbReference type="NCBI Taxonomy" id="2294033"/>
    <lineage>
        <taxon>Bacteria</taxon>
        <taxon>Pseudomonadati</taxon>
        <taxon>Pseudomonadota</taxon>
        <taxon>Alphaproteobacteria</taxon>
        <taxon>Rhodobacterales</taxon>
        <taxon>Rhodobacter group</taxon>
        <taxon>Paenirhodobacter</taxon>
    </lineage>
</organism>